<dbReference type="RefSeq" id="WP_185545056.1">
    <property type="nucleotide sequence ID" value="NZ_JAARVD010000004.1"/>
</dbReference>
<dbReference type="InterPro" id="IPR050445">
    <property type="entry name" value="Bact_polysacc_biosynth/exp"/>
</dbReference>
<protein>
    <recommendedName>
        <fullName evidence="2">non-specific protein-tyrosine kinase</fullName>
        <ecNumber evidence="2">2.7.10.2</ecNumber>
    </recommendedName>
</protein>
<keyword evidence="5 10" id="KW-0418">Kinase</keyword>
<organism evidence="10 11">
    <name type="scientific">Listeria booriae</name>
    <dbReference type="NCBI Taxonomy" id="1552123"/>
    <lineage>
        <taxon>Bacteria</taxon>
        <taxon>Bacillati</taxon>
        <taxon>Bacillota</taxon>
        <taxon>Bacilli</taxon>
        <taxon>Bacillales</taxon>
        <taxon>Listeriaceae</taxon>
        <taxon>Listeria</taxon>
    </lineage>
</organism>
<dbReference type="InterPro" id="IPR025669">
    <property type="entry name" value="AAA_dom"/>
</dbReference>
<evidence type="ECO:0000256" key="8">
    <source>
        <dbReference type="ARBA" id="ARBA00051245"/>
    </source>
</evidence>
<dbReference type="PANTHER" id="PTHR32309">
    <property type="entry name" value="TYROSINE-PROTEIN KINASE"/>
    <property type="match status" value="1"/>
</dbReference>
<comment type="catalytic activity">
    <reaction evidence="8">
        <text>L-tyrosyl-[protein] + ATP = O-phospho-L-tyrosyl-[protein] + ADP + H(+)</text>
        <dbReference type="Rhea" id="RHEA:10596"/>
        <dbReference type="Rhea" id="RHEA-COMP:10136"/>
        <dbReference type="Rhea" id="RHEA-COMP:20101"/>
        <dbReference type="ChEBI" id="CHEBI:15378"/>
        <dbReference type="ChEBI" id="CHEBI:30616"/>
        <dbReference type="ChEBI" id="CHEBI:46858"/>
        <dbReference type="ChEBI" id="CHEBI:61978"/>
        <dbReference type="ChEBI" id="CHEBI:456216"/>
        <dbReference type="EC" id="2.7.10.2"/>
    </reaction>
</comment>
<evidence type="ECO:0000256" key="1">
    <source>
        <dbReference type="ARBA" id="ARBA00007316"/>
    </source>
</evidence>
<proteinExistence type="inferred from homology"/>
<dbReference type="Pfam" id="PF13614">
    <property type="entry name" value="AAA_31"/>
    <property type="match status" value="1"/>
</dbReference>
<evidence type="ECO:0000256" key="3">
    <source>
        <dbReference type="ARBA" id="ARBA00022679"/>
    </source>
</evidence>
<evidence type="ECO:0000313" key="10">
    <source>
        <dbReference type="EMBL" id="MBC1796868.1"/>
    </source>
</evidence>
<evidence type="ECO:0000256" key="4">
    <source>
        <dbReference type="ARBA" id="ARBA00022741"/>
    </source>
</evidence>
<dbReference type="InterPro" id="IPR027417">
    <property type="entry name" value="P-loop_NTPase"/>
</dbReference>
<dbReference type="Proteomes" id="UP000548082">
    <property type="component" value="Unassembled WGS sequence"/>
</dbReference>
<name>A0A842B3I4_9LIST</name>
<accession>A0A842B3I4</accession>
<dbReference type="PANTHER" id="PTHR32309:SF13">
    <property type="entry name" value="FERRIC ENTEROBACTIN TRANSPORT PROTEIN FEPE"/>
    <property type="match status" value="1"/>
</dbReference>
<keyword evidence="7" id="KW-0829">Tyrosine-protein kinase</keyword>
<dbReference type="GO" id="GO:0005524">
    <property type="term" value="F:ATP binding"/>
    <property type="evidence" value="ECO:0007669"/>
    <property type="project" value="UniProtKB-KW"/>
</dbReference>
<dbReference type="CDD" id="cd05387">
    <property type="entry name" value="BY-kinase"/>
    <property type="match status" value="1"/>
</dbReference>
<comment type="caution">
    <text evidence="10">The sequence shown here is derived from an EMBL/GenBank/DDBJ whole genome shotgun (WGS) entry which is preliminary data.</text>
</comment>
<evidence type="ECO:0000313" key="11">
    <source>
        <dbReference type="Proteomes" id="UP000548082"/>
    </source>
</evidence>
<dbReference type="Gene3D" id="3.40.50.300">
    <property type="entry name" value="P-loop containing nucleotide triphosphate hydrolases"/>
    <property type="match status" value="1"/>
</dbReference>
<evidence type="ECO:0000256" key="2">
    <source>
        <dbReference type="ARBA" id="ARBA00011903"/>
    </source>
</evidence>
<evidence type="ECO:0000256" key="6">
    <source>
        <dbReference type="ARBA" id="ARBA00022840"/>
    </source>
</evidence>
<dbReference type="EMBL" id="JAARVD010000004">
    <property type="protein sequence ID" value="MBC1796868.1"/>
    <property type="molecule type" value="Genomic_DNA"/>
</dbReference>
<dbReference type="InterPro" id="IPR005702">
    <property type="entry name" value="Wzc-like_C"/>
</dbReference>
<dbReference type="GO" id="GO:0004715">
    <property type="term" value="F:non-membrane spanning protein tyrosine kinase activity"/>
    <property type="evidence" value="ECO:0007669"/>
    <property type="project" value="UniProtKB-EC"/>
</dbReference>
<evidence type="ECO:0000259" key="9">
    <source>
        <dbReference type="Pfam" id="PF13614"/>
    </source>
</evidence>
<reference evidence="10 11" key="1">
    <citation type="submission" date="2020-03" db="EMBL/GenBank/DDBJ databases">
        <title>Soil Listeria distribution.</title>
        <authorList>
            <person name="Liao J."/>
            <person name="Wiedmann M."/>
        </authorList>
    </citation>
    <scope>NUCLEOTIDE SEQUENCE [LARGE SCALE GENOMIC DNA]</scope>
    <source>
        <strain evidence="10 11">FSL L7-0990</strain>
    </source>
</reference>
<feature type="domain" description="AAA" evidence="9">
    <location>
        <begin position="52"/>
        <end position="186"/>
    </location>
</feature>
<sequence>MVRNLRKRLLINHREKSAISEEFRVLRTNIELLEGKRKVKTLLLTSSSPKEGKSTIVSNLASILGEQSKRVLIIDADLRLPTQHQILKQSNLAGLSDFLTGKSNLEAIIQDSYLKNVDFIPSGPSPFNPSELLSKEAFTNLLQDLEPLYDYIIIDSSPITVIDSQIIASKIDSVILVVEENKTATAKFNESLSILRRTRAHVLGIILNKTKEKKSNYYYYY</sequence>
<comment type="similarity">
    <text evidence="1">Belongs to the CpsD/CapB family.</text>
</comment>
<gene>
    <name evidence="10" type="ORF">HCA55_09015</name>
</gene>
<keyword evidence="4" id="KW-0547">Nucleotide-binding</keyword>
<dbReference type="AlphaFoldDB" id="A0A842B3I4"/>
<dbReference type="SUPFAM" id="SSF52540">
    <property type="entry name" value="P-loop containing nucleoside triphosphate hydrolases"/>
    <property type="match status" value="1"/>
</dbReference>
<evidence type="ECO:0000256" key="5">
    <source>
        <dbReference type="ARBA" id="ARBA00022777"/>
    </source>
</evidence>
<dbReference type="GO" id="GO:0005886">
    <property type="term" value="C:plasma membrane"/>
    <property type="evidence" value="ECO:0007669"/>
    <property type="project" value="TreeGrafter"/>
</dbReference>
<dbReference type="NCBIfam" id="TIGR01007">
    <property type="entry name" value="eps_fam"/>
    <property type="match status" value="1"/>
</dbReference>
<keyword evidence="6" id="KW-0067">ATP-binding</keyword>
<evidence type="ECO:0000256" key="7">
    <source>
        <dbReference type="ARBA" id="ARBA00023137"/>
    </source>
</evidence>
<dbReference type="EC" id="2.7.10.2" evidence="2"/>
<keyword evidence="3" id="KW-0808">Transferase</keyword>